<keyword evidence="4 6" id="KW-0804">Transcription</keyword>
<evidence type="ECO:0000313" key="10">
    <source>
        <dbReference type="Proteomes" id="UP000501690"/>
    </source>
</evidence>
<keyword evidence="3 6" id="KW-0805">Transcription regulation</keyword>
<reference evidence="9 10" key="1">
    <citation type="submission" date="2019-04" db="EMBL/GenBank/DDBJ databases">
        <title>An improved genome assembly and genetic linkage map for asparagus bean, Vigna unguiculata ssp. sesquipedialis.</title>
        <authorList>
            <person name="Xia Q."/>
            <person name="Zhang R."/>
            <person name="Dong Y."/>
        </authorList>
    </citation>
    <scope>NUCLEOTIDE SEQUENCE [LARGE SCALE GENOMIC DNA]</scope>
    <source>
        <tissue evidence="9">Leaf</tissue>
    </source>
</reference>
<dbReference type="InterPro" id="IPR038933">
    <property type="entry name" value="Ovate"/>
</dbReference>
<gene>
    <name evidence="9" type="ORF">DEO72_LG9g136</name>
</gene>
<comment type="subcellular location">
    <subcellularLocation>
        <location evidence="1 6">Nucleus</location>
    </subcellularLocation>
</comment>
<protein>
    <recommendedName>
        <fullName evidence="6">Transcription repressor</fullName>
    </recommendedName>
    <alternativeName>
        <fullName evidence="6">Ovate family protein</fullName>
    </alternativeName>
</protein>
<dbReference type="GO" id="GO:0045892">
    <property type="term" value="P:negative regulation of DNA-templated transcription"/>
    <property type="evidence" value="ECO:0007669"/>
    <property type="project" value="UniProtKB-UniRule"/>
</dbReference>
<evidence type="ECO:0000313" key="9">
    <source>
        <dbReference type="EMBL" id="QCE05136.1"/>
    </source>
</evidence>
<dbReference type="PANTHER" id="PTHR33057:SF98">
    <property type="entry name" value="TRANSCRIPTION REPRESSOR OFP18"/>
    <property type="match status" value="1"/>
</dbReference>
<evidence type="ECO:0000259" key="8">
    <source>
        <dbReference type="PROSITE" id="PS51754"/>
    </source>
</evidence>
<keyword evidence="2 6" id="KW-0678">Repressor</keyword>
<sequence length="241" mass="26873">MKFFSRLKNTTATTTNHHVRSSSSSWPWPSCHQPRTLSFRAATTTTTPNHDVSKATNSIAQTPDSFFTDSPNSDSFSTASDISRTVDPTETVIRGLRSDRLFFEPDPTSSLWEAKLATLPPFKNSVVFSIDSTHPYVDFRKSMEDMVATHSVRDWEDLEDLLCWFLKVNAQNTHHYILHAFVDFLFSLALSSSSSSSNAICSSTTTTTTTTTLSSLSSSSSSCTTPCTFSFEEHLQHQHFS</sequence>
<dbReference type="InterPro" id="IPR006458">
    <property type="entry name" value="Ovate_C"/>
</dbReference>
<accession>A0A4D6MUI4</accession>
<dbReference type="EMBL" id="CP039353">
    <property type="protein sequence ID" value="QCE05136.1"/>
    <property type="molecule type" value="Genomic_DNA"/>
</dbReference>
<name>A0A4D6MUI4_VIGUN</name>
<evidence type="ECO:0000256" key="6">
    <source>
        <dbReference type="RuleBase" id="RU367028"/>
    </source>
</evidence>
<comment type="function">
    <text evidence="6">Transcriptional repressor that regulates multiple aspects of plant growth and development.</text>
</comment>
<keyword evidence="5 6" id="KW-0539">Nucleus</keyword>
<proteinExistence type="predicted"/>
<keyword evidence="10" id="KW-1185">Reference proteome</keyword>
<dbReference type="AlphaFoldDB" id="A0A4D6MUI4"/>
<dbReference type="Proteomes" id="UP000501690">
    <property type="component" value="Linkage Group LG9"/>
</dbReference>
<dbReference type="GO" id="GO:0005634">
    <property type="term" value="C:nucleus"/>
    <property type="evidence" value="ECO:0007669"/>
    <property type="project" value="UniProtKB-SubCell"/>
</dbReference>
<organism evidence="9 10">
    <name type="scientific">Vigna unguiculata</name>
    <name type="common">Cowpea</name>
    <dbReference type="NCBI Taxonomy" id="3917"/>
    <lineage>
        <taxon>Eukaryota</taxon>
        <taxon>Viridiplantae</taxon>
        <taxon>Streptophyta</taxon>
        <taxon>Embryophyta</taxon>
        <taxon>Tracheophyta</taxon>
        <taxon>Spermatophyta</taxon>
        <taxon>Magnoliopsida</taxon>
        <taxon>eudicotyledons</taxon>
        <taxon>Gunneridae</taxon>
        <taxon>Pentapetalae</taxon>
        <taxon>rosids</taxon>
        <taxon>fabids</taxon>
        <taxon>Fabales</taxon>
        <taxon>Fabaceae</taxon>
        <taxon>Papilionoideae</taxon>
        <taxon>50 kb inversion clade</taxon>
        <taxon>NPAAA clade</taxon>
        <taxon>indigoferoid/millettioid clade</taxon>
        <taxon>Phaseoleae</taxon>
        <taxon>Vigna</taxon>
    </lineage>
</organism>
<evidence type="ECO:0000256" key="7">
    <source>
        <dbReference type="SAM" id="MobiDB-lite"/>
    </source>
</evidence>
<dbReference type="Pfam" id="PF04844">
    <property type="entry name" value="Ovate"/>
    <property type="match status" value="1"/>
</dbReference>
<dbReference type="PROSITE" id="PS51754">
    <property type="entry name" value="OVATE"/>
    <property type="match status" value="1"/>
</dbReference>
<dbReference type="PANTHER" id="PTHR33057">
    <property type="entry name" value="TRANSCRIPTION REPRESSOR OFP7-RELATED"/>
    <property type="match status" value="1"/>
</dbReference>
<evidence type="ECO:0000256" key="1">
    <source>
        <dbReference type="ARBA" id="ARBA00004123"/>
    </source>
</evidence>
<dbReference type="NCBIfam" id="TIGR01568">
    <property type="entry name" value="A_thal_3678"/>
    <property type="match status" value="1"/>
</dbReference>
<feature type="region of interest" description="Disordered" evidence="7">
    <location>
        <begin position="45"/>
        <end position="81"/>
    </location>
</feature>
<evidence type="ECO:0000256" key="5">
    <source>
        <dbReference type="ARBA" id="ARBA00023242"/>
    </source>
</evidence>
<feature type="compositionally biased region" description="Polar residues" evidence="7">
    <location>
        <begin position="48"/>
        <end position="81"/>
    </location>
</feature>
<evidence type="ECO:0000256" key="2">
    <source>
        <dbReference type="ARBA" id="ARBA00022491"/>
    </source>
</evidence>
<evidence type="ECO:0000256" key="3">
    <source>
        <dbReference type="ARBA" id="ARBA00023015"/>
    </source>
</evidence>
<evidence type="ECO:0000256" key="4">
    <source>
        <dbReference type="ARBA" id="ARBA00023163"/>
    </source>
</evidence>
<feature type="domain" description="OVATE" evidence="8">
    <location>
        <begin position="128"/>
        <end position="187"/>
    </location>
</feature>